<dbReference type="RefSeq" id="WP_044350894.1">
    <property type="nucleotide sequence ID" value="NZ_AZAC01000034.1"/>
</dbReference>
<evidence type="ECO:0008006" key="4">
    <source>
        <dbReference type="Google" id="ProtNLM"/>
    </source>
</evidence>
<comment type="caution">
    <text evidence="2">The sequence shown here is derived from an EMBL/GenBank/DDBJ whole genome shotgun (WGS) entry which is preliminary data.</text>
</comment>
<dbReference type="InParanoid" id="A0A0D2J9B3"/>
<dbReference type="Proteomes" id="UP000032233">
    <property type="component" value="Unassembled WGS sequence"/>
</dbReference>
<name>A0A0D2J9B3_9BACT</name>
<feature type="signal peptide" evidence="1">
    <location>
        <begin position="1"/>
        <end position="23"/>
    </location>
</feature>
<evidence type="ECO:0000256" key="1">
    <source>
        <dbReference type="SAM" id="SignalP"/>
    </source>
</evidence>
<dbReference type="AlphaFoldDB" id="A0A0D2J9B3"/>
<organism evidence="2 3">
    <name type="scientific">Dethiosulfatarculus sandiegensis</name>
    <dbReference type="NCBI Taxonomy" id="1429043"/>
    <lineage>
        <taxon>Bacteria</taxon>
        <taxon>Pseudomonadati</taxon>
        <taxon>Thermodesulfobacteriota</taxon>
        <taxon>Desulfarculia</taxon>
        <taxon>Desulfarculales</taxon>
        <taxon>Desulfarculaceae</taxon>
        <taxon>Dethiosulfatarculus</taxon>
    </lineage>
</organism>
<evidence type="ECO:0000313" key="2">
    <source>
        <dbReference type="EMBL" id="KIX12301.1"/>
    </source>
</evidence>
<proteinExistence type="predicted"/>
<reference evidence="2 3" key="1">
    <citation type="submission" date="2013-11" db="EMBL/GenBank/DDBJ databases">
        <title>Metagenomic analysis of a methanogenic consortium involved in long chain n-alkane degradation.</title>
        <authorList>
            <person name="Davidova I.A."/>
            <person name="Callaghan A.V."/>
            <person name="Wawrik B."/>
            <person name="Pruitt S."/>
            <person name="Marks C."/>
            <person name="Duncan K.E."/>
            <person name="Suflita J.M."/>
        </authorList>
    </citation>
    <scope>NUCLEOTIDE SEQUENCE [LARGE SCALE GENOMIC DNA]</scope>
    <source>
        <strain evidence="2 3">SPR</strain>
    </source>
</reference>
<keyword evidence="3" id="KW-1185">Reference proteome</keyword>
<dbReference type="EMBL" id="AZAC01000034">
    <property type="protein sequence ID" value="KIX12301.1"/>
    <property type="molecule type" value="Genomic_DNA"/>
</dbReference>
<protein>
    <recommendedName>
        <fullName evidence="4">DUF3558 domain-containing protein</fullName>
    </recommendedName>
</protein>
<dbReference type="PROSITE" id="PS51257">
    <property type="entry name" value="PROKAR_LIPOPROTEIN"/>
    <property type="match status" value="1"/>
</dbReference>
<sequence>MPQKRNISFGIITFVLSCGLMLAGCQGPDTEAENKKPPSGCSLLTTEEAAYLVGKPVEPGAGSMLGCGWAPKGETMSYLNLQVKKSPNSPDHYLGLSPEDGTRFKKVEDLGHEAVIAVREGDVLVLMAWKGPWQIKFTVGFLDIKPDSEGFQRLKATAKKALAKLE</sequence>
<gene>
    <name evidence="2" type="ORF">X474_20215</name>
</gene>
<keyword evidence="1" id="KW-0732">Signal</keyword>
<feature type="chain" id="PRO_5002261403" description="DUF3558 domain-containing protein" evidence="1">
    <location>
        <begin position="24"/>
        <end position="166"/>
    </location>
</feature>
<accession>A0A0D2J9B3</accession>
<evidence type="ECO:0000313" key="3">
    <source>
        <dbReference type="Proteomes" id="UP000032233"/>
    </source>
</evidence>